<organism evidence="1 2">
    <name type="scientific">Streptomyces coeruleorubidus</name>
    <dbReference type="NCBI Taxonomy" id="116188"/>
    <lineage>
        <taxon>Bacteria</taxon>
        <taxon>Bacillati</taxon>
        <taxon>Actinomycetota</taxon>
        <taxon>Actinomycetes</taxon>
        <taxon>Kitasatosporales</taxon>
        <taxon>Streptomycetaceae</taxon>
        <taxon>Streptomyces</taxon>
    </lineage>
</organism>
<accession>A0ABZ0KMN2</accession>
<dbReference type="RefSeq" id="WP_308432544.1">
    <property type="nucleotide sequence ID" value="NZ_BMSO01000029.1"/>
</dbReference>
<gene>
    <name evidence="1" type="ORF">R5U08_35190</name>
</gene>
<protein>
    <submittedName>
        <fullName evidence="1">Uncharacterized protein</fullName>
    </submittedName>
</protein>
<dbReference type="EMBL" id="CP137524">
    <property type="protein sequence ID" value="WOT39079.1"/>
    <property type="molecule type" value="Genomic_DNA"/>
</dbReference>
<reference evidence="1 2" key="1">
    <citation type="journal article" date="2021" name="J. Microbiol. Biotechnol.">
        <title>An Efficient Markerless Deletion System Suitable for the Industrial Strains of Streptomyces.</title>
        <authorList>
            <person name="Dong J."/>
            <person name="Wei J."/>
            <person name="Li H."/>
            <person name="Zhao S."/>
            <person name="Guan W."/>
        </authorList>
    </citation>
    <scope>NUCLEOTIDE SEQUENCE [LARGE SCALE GENOMIC DNA]</scope>
    <source>
        <strain evidence="1 2">CICC 11043</strain>
    </source>
</reference>
<keyword evidence="2" id="KW-1185">Reference proteome</keyword>
<evidence type="ECO:0000313" key="2">
    <source>
        <dbReference type="Proteomes" id="UP001305002"/>
    </source>
</evidence>
<sequence>MDGWSLSSALGLVAAGARPSGTTALLEDIAVPVDRQLTNVLGAHSVVEAVGTQESFMQAVGATRGGWHLGYVGANYDVTFPGIELFLAGIHTLGGPAPVRRVPARPDPAHLGRSWHPCMQETC</sequence>
<dbReference type="Proteomes" id="UP001305002">
    <property type="component" value="Chromosome"/>
</dbReference>
<name>A0ABZ0KMN2_STRC4</name>
<dbReference type="Gene3D" id="3.40.50.720">
    <property type="entry name" value="NAD(P)-binding Rossmann-like Domain"/>
    <property type="match status" value="1"/>
</dbReference>
<evidence type="ECO:0000313" key="1">
    <source>
        <dbReference type="EMBL" id="WOT39079.1"/>
    </source>
</evidence>
<reference evidence="1 2" key="2">
    <citation type="journal article" date="2024" name="Microb. Biotechnol.">
        <title>The involvement of multiple ABC transporters in daunorubicin efflux in Streptomyces coeruleorubidus.</title>
        <authorList>
            <person name="Dong J."/>
            <person name="Ning J."/>
            <person name="Tian Y."/>
            <person name="Li H."/>
            <person name="Chen H."/>
            <person name="Guan W."/>
        </authorList>
    </citation>
    <scope>NUCLEOTIDE SEQUENCE [LARGE SCALE GENOMIC DNA]</scope>
    <source>
        <strain evidence="1 2">CICC 11043</strain>
    </source>
</reference>
<proteinExistence type="predicted"/>